<accession>A0A256IAY4</accession>
<evidence type="ECO:0000313" key="3">
    <source>
        <dbReference type="Proteomes" id="UP000216308"/>
    </source>
</evidence>
<feature type="domain" description="PUA" evidence="1">
    <location>
        <begin position="78"/>
        <end position="152"/>
    </location>
</feature>
<dbReference type="NCBIfam" id="TIGR00451">
    <property type="entry name" value="unchar_dom_2"/>
    <property type="match status" value="1"/>
</dbReference>
<proteinExistence type="predicted"/>
<dbReference type="InterPro" id="IPR022430">
    <property type="entry name" value="CHP03684"/>
</dbReference>
<dbReference type="Gene3D" id="3.10.400.20">
    <property type="match status" value="1"/>
</dbReference>
<dbReference type="RefSeq" id="WP_094534754.1">
    <property type="nucleotide sequence ID" value="NZ_NHPJ01000138.1"/>
</dbReference>
<dbReference type="InterPro" id="IPR015947">
    <property type="entry name" value="PUA-like_sf"/>
</dbReference>
<dbReference type="NCBIfam" id="TIGR03684">
    <property type="entry name" value="arCOG00985"/>
    <property type="match status" value="1"/>
</dbReference>
<dbReference type="GO" id="GO:0003723">
    <property type="term" value="F:RNA binding"/>
    <property type="evidence" value="ECO:0007669"/>
    <property type="project" value="InterPro"/>
</dbReference>
<protein>
    <submittedName>
        <fullName evidence="2">RNA-binding protein</fullName>
    </submittedName>
</protein>
<dbReference type="InterPro" id="IPR002478">
    <property type="entry name" value="PUA"/>
</dbReference>
<dbReference type="EMBL" id="NHPJ01000138">
    <property type="protein sequence ID" value="OYR53661.1"/>
    <property type="molecule type" value="Genomic_DNA"/>
</dbReference>
<dbReference type="InterPro" id="IPR004521">
    <property type="entry name" value="Uncharacterised_CHP00451"/>
</dbReference>
<dbReference type="CDD" id="cd21154">
    <property type="entry name" value="PUA_MJ1432-like"/>
    <property type="match status" value="1"/>
</dbReference>
<gene>
    <name evidence="2" type="ORF">DJ70_15985</name>
</gene>
<comment type="caution">
    <text evidence="2">The sequence shown here is derived from an EMBL/GenBank/DDBJ whole genome shotgun (WGS) entry which is preliminary data.</text>
</comment>
<keyword evidence="3" id="KW-1185">Reference proteome</keyword>
<dbReference type="Pfam" id="PF01472">
    <property type="entry name" value="PUA"/>
    <property type="match status" value="1"/>
</dbReference>
<sequence>MQVKSRHHLRSDEIAAIRDAVADHLGVDVDGETFELVEFVDANYEVVLVDGDPAVFYVDDDEPFLTVRGANDYEPETGVVTVDAGAISFVSDGADVMRPGIVEADAAIREGDLVVIAEETHGKVLAVGRAMVDGDEMVGESGKVVSSIHHVGDELYEFSA</sequence>
<dbReference type="SUPFAM" id="SSF88697">
    <property type="entry name" value="PUA domain-like"/>
    <property type="match status" value="1"/>
</dbReference>
<dbReference type="PIRSF" id="PIRSF005067">
    <property type="entry name" value="Tma_RNA-bind_prd"/>
    <property type="match status" value="1"/>
</dbReference>
<dbReference type="PROSITE" id="PS50890">
    <property type="entry name" value="PUA"/>
    <property type="match status" value="1"/>
</dbReference>
<dbReference type="NCBIfam" id="NF011154">
    <property type="entry name" value="PRK14560.1-6"/>
    <property type="match status" value="1"/>
</dbReference>
<dbReference type="PANTHER" id="PTHR22798">
    <property type="entry name" value="MCT-1 PROTEIN"/>
    <property type="match status" value="1"/>
</dbReference>
<evidence type="ECO:0000259" key="1">
    <source>
        <dbReference type="SMART" id="SM00359"/>
    </source>
</evidence>
<dbReference type="GO" id="GO:0001731">
    <property type="term" value="P:formation of translation preinitiation complex"/>
    <property type="evidence" value="ECO:0007669"/>
    <property type="project" value="TreeGrafter"/>
</dbReference>
<organism evidence="2 3">
    <name type="scientific">Halorubrum halodurans</name>
    <dbReference type="NCBI Taxonomy" id="1383851"/>
    <lineage>
        <taxon>Archaea</taxon>
        <taxon>Methanobacteriati</taxon>
        <taxon>Methanobacteriota</taxon>
        <taxon>Stenosarchaea group</taxon>
        <taxon>Halobacteria</taxon>
        <taxon>Halobacteriales</taxon>
        <taxon>Haloferacaceae</taxon>
        <taxon>Halorubrum</taxon>
    </lineage>
</organism>
<dbReference type="Proteomes" id="UP000216308">
    <property type="component" value="Unassembled WGS sequence"/>
</dbReference>
<dbReference type="OrthoDB" id="27972at2157"/>
<dbReference type="PANTHER" id="PTHR22798:SF0">
    <property type="entry name" value="MALIGNANT T-CELL-AMPLIFIED SEQUENCE 1"/>
    <property type="match status" value="1"/>
</dbReference>
<dbReference type="SMART" id="SM00359">
    <property type="entry name" value="PUA"/>
    <property type="match status" value="1"/>
</dbReference>
<dbReference type="InterPro" id="IPR016437">
    <property type="entry name" value="MCT-1/Tma20"/>
</dbReference>
<name>A0A256IAY4_9EURY</name>
<evidence type="ECO:0000313" key="2">
    <source>
        <dbReference type="EMBL" id="OYR53661.1"/>
    </source>
</evidence>
<dbReference type="AlphaFoldDB" id="A0A256IAY4"/>
<reference evidence="2 3" key="1">
    <citation type="journal article" date="2014" name="Front. Microbiol.">
        <title>Population and genomic analysis of the genus Halorubrum.</title>
        <authorList>
            <person name="Fullmer M.S."/>
            <person name="Soucy S.M."/>
            <person name="Swithers K.S."/>
            <person name="Makkay A.M."/>
            <person name="Wheeler R."/>
            <person name="Ventosa A."/>
            <person name="Gogarten J.P."/>
            <person name="Papke R.T."/>
        </authorList>
    </citation>
    <scope>NUCLEOTIDE SEQUENCE [LARGE SCALE GENOMIC DNA]</scope>
    <source>
        <strain evidence="2 3">Cb34</strain>
    </source>
</reference>